<dbReference type="EMBL" id="JAUHJS010000012">
    <property type="protein sequence ID" value="MDN4167086.1"/>
    <property type="molecule type" value="Genomic_DNA"/>
</dbReference>
<dbReference type="PANTHER" id="PTHR35089">
    <property type="entry name" value="CHAPERONE PROTEIN SKP"/>
    <property type="match status" value="1"/>
</dbReference>
<evidence type="ECO:0000313" key="4">
    <source>
        <dbReference type="EMBL" id="MDN4167086.1"/>
    </source>
</evidence>
<comment type="similarity">
    <text evidence="1">Belongs to the Skp family.</text>
</comment>
<name>A0ABT8F9E1_9BACT</name>
<dbReference type="InterPro" id="IPR024930">
    <property type="entry name" value="Skp_dom_sf"/>
</dbReference>
<evidence type="ECO:0000256" key="1">
    <source>
        <dbReference type="ARBA" id="ARBA00009091"/>
    </source>
</evidence>
<organism evidence="4 5">
    <name type="scientific">Shiella aurantiaca</name>
    <dbReference type="NCBI Taxonomy" id="3058365"/>
    <lineage>
        <taxon>Bacteria</taxon>
        <taxon>Pseudomonadati</taxon>
        <taxon>Bacteroidota</taxon>
        <taxon>Cytophagia</taxon>
        <taxon>Cytophagales</taxon>
        <taxon>Shiellaceae</taxon>
        <taxon>Shiella</taxon>
    </lineage>
</organism>
<evidence type="ECO:0000313" key="5">
    <source>
        <dbReference type="Proteomes" id="UP001168552"/>
    </source>
</evidence>
<keyword evidence="2" id="KW-0732">Signal</keyword>
<comment type="caution">
    <text evidence="4">The sequence shown here is derived from an EMBL/GenBank/DDBJ whole genome shotgun (WGS) entry which is preliminary data.</text>
</comment>
<keyword evidence="5" id="KW-1185">Reference proteome</keyword>
<gene>
    <name evidence="4" type="ORF">QWY31_16365</name>
</gene>
<proteinExistence type="inferred from homology"/>
<dbReference type="Gene3D" id="3.30.910.20">
    <property type="entry name" value="Skp domain"/>
    <property type="match status" value="1"/>
</dbReference>
<evidence type="ECO:0000256" key="2">
    <source>
        <dbReference type="ARBA" id="ARBA00022729"/>
    </source>
</evidence>
<evidence type="ECO:0000256" key="3">
    <source>
        <dbReference type="SAM" id="Coils"/>
    </source>
</evidence>
<dbReference type="Pfam" id="PF03938">
    <property type="entry name" value="OmpH"/>
    <property type="match status" value="1"/>
</dbReference>
<dbReference type="InterPro" id="IPR005632">
    <property type="entry name" value="Chaperone_Skp"/>
</dbReference>
<dbReference type="RefSeq" id="WP_320005623.1">
    <property type="nucleotide sequence ID" value="NZ_JAUHJS010000012.1"/>
</dbReference>
<dbReference type="SUPFAM" id="SSF111384">
    <property type="entry name" value="OmpH-like"/>
    <property type="match status" value="1"/>
</dbReference>
<keyword evidence="3" id="KW-0175">Coiled coil</keyword>
<reference evidence="4" key="1">
    <citation type="submission" date="2023-06" db="EMBL/GenBank/DDBJ databases">
        <title>Cytophagales bacterium Strain LB-30, isolated from soil.</title>
        <authorList>
            <person name="Liu B."/>
        </authorList>
    </citation>
    <scope>NUCLEOTIDE SEQUENCE</scope>
    <source>
        <strain evidence="4">LB-30</strain>
    </source>
</reference>
<sequence length="179" mass="20226">MNKPALITGALVGLASAVCILFYLQFSGNTPYVYVDSAKLLNSYQGMIDARAEYQKKANTWKANVDTLSVGLQNAIKQHEKEMAGMTAKERQLSEELLRTKQKQLMDYQQAIQNQAQQEDYAMTQKVVERVNAYLKKYGENHSFQIIFAANESGNIVYAQDGLDITEIIIKGLNEEYNQ</sequence>
<protein>
    <submittedName>
        <fullName evidence="4">OmpH family outer membrane protein</fullName>
    </submittedName>
</protein>
<accession>A0ABT8F9E1</accession>
<dbReference type="SMART" id="SM00935">
    <property type="entry name" value="OmpH"/>
    <property type="match status" value="1"/>
</dbReference>
<feature type="coiled-coil region" evidence="3">
    <location>
        <begin position="76"/>
        <end position="118"/>
    </location>
</feature>
<dbReference type="Proteomes" id="UP001168552">
    <property type="component" value="Unassembled WGS sequence"/>
</dbReference>
<dbReference type="PANTHER" id="PTHR35089:SF1">
    <property type="entry name" value="CHAPERONE PROTEIN SKP"/>
    <property type="match status" value="1"/>
</dbReference>